<protein>
    <recommendedName>
        <fullName evidence="1">Transposase IS200-like domain-containing protein</fullName>
    </recommendedName>
</protein>
<dbReference type="PANTHER" id="PTHR34322">
    <property type="entry name" value="TRANSPOSASE, Y1_TNP DOMAIN-CONTAINING"/>
    <property type="match status" value="1"/>
</dbReference>
<sequence length="325" mass="37538">MPRPRRTQISVEDTPWYHAVTRCVRKAWLTGVDPNTGKSYEHRREWVESQLLKLGVIFAIDIAAYAVMSNHLHLVLRIDIELANSWTDREVVEQWHLLFKGTELTQKFAKGELVEERNLAALRHSIAQYRSRLSDISWFMRCLNEPIARMANKEDKCTGRFWEGRFKSQALLDEAAVLTCMAYVDLNPIRAKMAQIPEKSDYTSIQARIKAALKGEQPKSLLPFIGNEKQNQPKGVNFELQDYLQLVDETGRIIREDKRGSISASSSKILNRLNISPDNWIKMTSDFGKIFHGPVGTTQELTNYCDHLQKRRRHFAKCCKYLEDG</sequence>
<dbReference type="Gene3D" id="3.30.70.1290">
    <property type="entry name" value="Transposase IS200-like"/>
    <property type="match status" value="1"/>
</dbReference>
<organism evidence="2 3">
    <name type="scientific">Shewanella benthica</name>
    <dbReference type="NCBI Taxonomy" id="43661"/>
    <lineage>
        <taxon>Bacteria</taxon>
        <taxon>Pseudomonadati</taxon>
        <taxon>Pseudomonadota</taxon>
        <taxon>Gammaproteobacteria</taxon>
        <taxon>Alteromonadales</taxon>
        <taxon>Shewanellaceae</taxon>
        <taxon>Shewanella</taxon>
    </lineage>
</organism>
<dbReference type="GO" id="GO:0004803">
    <property type="term" value="F:transposase activity"/>
    <property type="evidence" value="ECO:0007669"/>
    <property type="project" value="InterPro"/>
</dbReference>
<dbReference type="KEGG" id="sbk:SHEWBE_0619"/>
<feature type="domain" description="Transposase IS200-like" evidence="1">
    <location>
        <begin position="12"/>
        <end position="187"/>
    </location>
</feature>
<gene>
    <name evidence="2" type="ORF">SHEWBE_0619</name>
</gene>
<dbReference type="SUPFAM" id="SSF143422">
    <property type="entry name" value="Transposase IS200-like"/>
    <property type="match status" value="1"/>
</dbReference>
<reference evidence="3" key="1">
    <citation type="submission" date="2018-06" db="EMBL/GenBank/DDBJ databases">
        <authorList>
            <person name="Cea G.-C."/>
            <person name="William W."/>
        </authorList>
    </citation>
    <scope>NUCLEOTIDE SEQUENCE [LARGE SCALE GENOMIC DNA]</scope>
    <source>
        <strain evidence="3">DB21MT-2</strain>
    </source>
</reference>
<dbReference type="SMART" id="SM01321">
    <property type="entry name" value="Y1_Tnp"/>
    <property type="match status" value="1"/>
</dbReference>
<dbReference type="InterPro" id="IPR002686">
    <property type="entry name" value="Transposase_17"/>
</dbReference>
<dbReference type="EMBL" id="LS483452">
    <property type="protein sequence ID" value="SQH74604.1"/>
    <property type="molecule type" value="Genomic_DNA"/>
</dbReference>
<dbReference type="InterPro" id="IPR036515">
    <property type="entry name" value="Transposase_17_sf"/>
</dbReference>
<proteinExistence type="predicted"/>
<dbReference type="RefSeq" id="WP_112351425.1">
    <property type="nucleotide sequence ID" value="NZ_LS483452.1"/>
</dbReference>
<name>A0A330LYY3_9GAMM</name>
<evidence type="ECO:0000259" key="1">
    <source>
        <dbReference type="SMART" id="SM01321"/>
    </source>
</evidence>
<evidence type="ECO:0000313" key="3">
    <source>
        <dbReference type="Proteomes" id="UP000250123"/>
    </source>
</evidence>
<evidence type="ECO:0000313" key="2">
    <source>
        <dbReference type="EMBL" id="SQH74604.1"/>
    </source>
</evidence>
<dbReference type="Proteomes" id="UP000250123">
    <property type="component" value="Chromosome SHEWBE"/>
</dbReference>
<dbReference type="PANTHER" id="PTHR34322:SF2">
    <property type="entry name" value="TRANSPOSASE IS200-LIKE DOMAIN-CONTAINING PROTEIN"/>
    <property type="match status" value="1"/>
</dbReference>
<dbReference type="AlphaFoldDB" id="A0A330LYY3"/>
<dbReference type="GO" id="GO:0003677">
    <property type="term" value="F:DNA binding"/>
    <property type="evidence" value="ECO:0007669"/>
    <property type="project" value="InterPro"/>
</dbReference>
<accession>A0A330LYY3</accession>
<dbReference type="OrthoDB" id="9814067at2"/>
<dbReference type="GO" id="GO:0006313">
    <property type="term" value="P:DNA transposition"/>
    <property type="evidence" value="ECO:0007669"/>
    <property type="project" value="InterPro"/>
</dbReference>